<evidence type="ECO:0000256" key="7">
    <source>
        <dbReference type="ARBA" id="ARBA00023242"/>
    </source>
</evidence>
<dbReference type="Pfam" id="PF25340">
    <property type="entry name" value="BCD_RFX"/>
    <property type="match status" value="1"/>
</dbReference>
<evidence type="ECO:0000256" key="2">
    <source>
        <dbReference type="ARBA" id="ARBA00022473"/>
    </source>
</evidence>
<dbReference type="GO" id="GO:0030154">
    <property type="term" value="P:cell differentiation"/>
    <property type="evidence" value="ECO:0007669"/>
    <property type="project" value="UniProtKB-KW"/>
</dbReference>
<feature type="region of interest" description="Disordered" evidence="10">
    <location>
        <begin position="388"/>
        <end position="445"/>
    </location>
</feature>
<sequence length="683" mass="76740">MPETFPAHPGESADQAEPAPEIKQSQISATLRWLTENYERAEGVCLPRCVLYTHYLDFCKKMKFTPAGAASFGKVIRQKFPKLTTRRLGTRGQSKYHYYGIGIKETSIYYHSVYSGRGLTRFSGIKIKTEGSSRKYSLSSKTGTLLPDFPDSQNLVLPDDVDREKVETFIMMYRTHCQRILDTVISANFDEVQNFLLHFWQGMPEHLVALLQLDVIMDIVGLCDSILYKVLIDILIPSTIQDLPESLSTEVRLFAKRLPGWVRNSMEDIPEKLKEKKLQVVRYFIKSLRRQTSFVHLAQTARTVLLNHDNITQMVTDLHDLEHRTILSQAMFPSPDQRTTQGRLSKERSFHLLHMMLDEYVYLVVETQQANTMEVDLLNNLKRHMKTAGEISTKPKVRQTPSSNGLQKSKKRKPETGAVNSGEAPNDAPDQTVVGRNSSTDLNSLVPAERLTAFSRPQTNGYGGNQVSPTVRSLPGYFPSSASLPHYTPVNHYPSPSASAFERGIDYYHQFSGYNDPYSSVSAFSSSPQGARYGDAMSYRNTGAMPAFNQAAASSYWQNGGGMTPSSYAENLHNKGLMGTAAGYEMEKRNEMYRSRGLIPPGGPYEEAQGYIPSAAGYTYGGRGGNTMDSIYGKAKYMEIVPSEPVYGPERQDTFMSREEMYAATLGTYLPQMNKPYNMGPYR</sequence>
<dbReference type="OrthoDB" id="10056949at2759"/>
<gene>
    <name evidence="13" type="primary">LOC109469314</name>
</gene>
<keyword evidence="7" id="KW-0539">Nucleus</keyword>
<dbReference type="InterPro" id="IPR057321">
    <property type="entry name" value="RFX1-4/6/8-like_BCD"/>
</dbReference>
<evidence type="ECO:0000256" key="3">
    <source>
        <dbReference type="ARBA" id="ARBA00022782"/>
    </source>
</evidence>
<feature type="region of interest" description="Disordered" evidence="10">
    <location>
        <begin position="1"/>
        <end position="21"/>
    </location>
</feature>
<dbReference type="KEGG" id="bbel:109469314"/>
<dbReference type="RefSeq" id="XP_019623380.1">
    <property type="nucleotide sequence ID" value="XM_019767821.1"/>
</dbReference>
<evidence type="ECO:0000256" key="4">
    <source>
        <dbReference type="ARBA" id="ARBA00023015"/>
    </source>
</evidence>
<dbReference type="GO" id="GO:0000978">
    <property type="term" value="F:RNA polymerase II cis-regulatory region sequence-specific DNA binding"/>
    <property type="evidence" value="ECO:0007669"/>
    <property type="project" value="TreeGrafter"/>
</dbReference>
<keyword evidence="2" id="KW-0217">Developmental protein</keyword>
<dbReference type="Proteomes" id="UP000515135">
    <property type="component" value="Unplaced"/>
</dbReference>
<keyword evidence="5" id="KW-0238">DNA-binding</keyword>
<comment type="subcellular location">
    <subcellularLocation>
        <location evidence="1">Nucleus</location>
    </subcellularLocation>
</comment>
<evidence type="ECO:0000256" key="6">
    <source>
        <dbReference type="ARBA" id="ARBA00023163"/>
    </source>
</evidence>
<dbReference type="SUPFAM" id="SSF46785">
    <property type="entry name" value="Winged helix' DNA-binding domain"/>
    <property type="match status" value="1"/>
</dbReference>
<keyword evidence="4" id="KW-0805">Transcription regulation</keyword>
<name>A0A6P4Y335_BRABE</name>
<evidence type="ECO:0000313" key="13">
    <source>
        <dbReference type="RefSeq" id="XP_019623380.1"/>
    </source>
</evidence>
<keyword evidence="3" id="KW-0221">Differentiation</keyword>
<protein>
    <recommendedName>
        <fullName evidence="8">DNA-binding protein RFX6</fullName>
    </recommendedName>
    <alternativeName>
        <fullName evidence="9">Regulatory factor X 6</fullName>
    </alternativeName>
</protein>
<dbReference type="Pfam" id="PF02257">
    <property type="entry name" value="RFX_DNA_binding"/>
    <property type="match status" value="1"/>
</dbReference>
<reference evidence="13" key="1">
    <citation type="submission" date="2025-08" db="UniProtKB">
        <authorList>
            <consortium name="RefSeq"/>
        </authorList>
    </citation>
    <scope>IDENTIFICATION</scope>
    <source>
        <tissue evidence="13">Gonad</tissue>
    </source>
</reference>
<dbReference type="InterPro" id="IPR036390">
    <property type="entry name" value="WH_DNA-bd_sf"/>
</dbReference>
<dbReference type="GeneID" id="109469314"/>
<dbReference type="InterPro" id="IPR036388">
    <property type="entry name" value="WH-like_DNA-bd_sf"/>
</dbReference>
<feature type="compositionally biased region" description="Polar residues" evidence="10">
    <location>
        <begin position="434"/>
        <end position="443"/>
    </location>
</feature>
<evidence type="ECO:0000256" key="10">
    <source>
        <dbReference type="SAM" id="MobiDB-lite"/>
    </source>
</evidence>
<evidence type="ECO:0000256" key="9">
    <source>
        <dbReference type="ARBA" id="ARBA00077088"/>
    </source>
</evidence>
<evidence type="ECO:0000256" key="5">
    <source>
        <dbReference type="ARBA" id="ARBA00023125"/>
    </source>
</evidence>
<dbReference type="Gene3D" id="1.10.10.10">
    <property type="entry name" value="Winged helix-like DNA-binding domain superfamily/Winged helix DNA-binding domain"/>
    <property type="match status" value="1"/>
</dbReference>
<dbReference type="GO" id="GO:0000981">
    <property type="term" value="F:DNA-binding transcription factor activity, RNA polymerase II-specific"/>
    <property type="evidence" value="ECO:0007669"/>
    <property type="project" value="TreeGrafter"/>
</dbReference>
<proteinExistence type="predicted"/>
<dbReference type="PANTHER" id="PTHR12619">
    <property type="entry name" value="RFX TRANSCRIPTION FACTOR FAMILY"/>
    <property type="match status" value="1"/>
</dbReference>
<dbReference type="GO" id="GO:0005634">
    <property type="term" value="C:nucleus"/>
    <property type="evidence" value="ECO:0007669"/>
    <property type="project" value="UniProtKB-SubCell"/>
</dbReference>
<feature type="domain" description="RFX-type winged-helix" evidence="11">
    <location>
        <begin position="30"/>
        <end position="105"/>
    </location>
</feature>
<evidence type="ECO:0000259" key="11">
    <source>
        <dbReference type="PROSITE" id="PS51526"/>
    </source>
</evidence>
<evidence type="ECO:0000256" key="8">
    <source>
        <dbReference type="ARBA" id="ARBA00072476"/>
    </source>
</evidence>
<dbReference type="PANTHER" id="PTHR12619:SF32">
    <property type="entry name" value="RFX-TYPE WINGED-HELIX DOMAIN-CONTAINING PROTEIN"/>
    <property type="match status" value="1"/>
</dbReference>
<dbReference type="PROSITE" id="PS51526">
    <property type="entry name" value="RFX_DBD"/>
    <property type="match status" value="1"/>
</dbReference>
<evidence type="ECO:0000256" key="1">
    <source>
        <dbReference type="ARBA" id="ARBA00004123"/>
    </source>
</evidence>
<dbReference type="InterPro" id="IPR039779">
    <property type="entry name" value="RFX-like"/>
</dbReference>
<dbReference type="InterPro" id="IPR003150">
    <property type="entry name" value="DNA-bd_RFX"/>
</dbReference>
<evidence type="ECO:0000313" key="12">
    <source>
        <dbReference type="Proteomes" id="UP000515135"/>
    </source>
</evidence>
<keyword evidence="6" id="KW-0804">Transcription</keyword>
<dbReference type="AlphaFoldDB" id="A0A6P4Y335"/>
<organism evidence="12 13">
    <name type="scientific">Branchiostoma belcheri</name>
    <name type="common">Amphioxus</name>
    <dbReference type="NCBI Taxonomy" id="7741"/>
    <lineage>
        <taxon>Eukaryota</taxon>
        <taxon>Metazoa</taxon>
        <taxon>Chordata</taxon>
        <taxon>Cephalochordata</taxon>
        <taxon>Leptocardii</taxon>
        <taxon>Amphioxiformes</taxon>
        <taxon>Branchiostomatidae</taxon>
        <taxon>Branchiostoma</taxon>
    </lineage>
</organism>
<dbReference type="FunFam" id="1.10.10.10:FF:000211">
    <property type="entry name" value="Regulatory factor X, 6"/>
    <property type="match status" value="1"/>
</dbReference>
<keyword evidence="12" id="KW-1185">Reference proteome</keyword>
<accession>A0A6P4Y335</accession>